<comment type="caution">
    <text evidence="3">The sequence shown here is derived from an EMBL/GenBank/DDBJ whole genome shotgun (WGS) entry which is preliminary data.</text>
</comment>
<keyword evidence="4" id="KW-1185">Reference proteome</keyword>
<dbReference type="SMART" id="SM00577">
    <property type="entry name" value="CPDc"/>
    <property type="match status" value="1"/>
</dbReference>
<sequence>AIGITSPKPRALSPEAASSASREPVAAAALPFAPSPLLASPFQPVQRLCRLSVPTSAATEPPKPPPMSHGLLSLFSMNSLNIITARVSPPPSPTHSRSNSITSLGMGIQSDDDKALDVSDDKADGHDAQSSSAEGSLSEKRYGNEDAASFATEETPLFYESKPDGKRSRWWHVLPRGIVSSLIGALRWLFATLTAPGYYLLACLYDDFGKFAPMTQLKKLFGFHSGDLGTDDLYGSTESAKKTGRNSRHLRVPPKPFHSSSTSSSGLSSESESEPRAAKGRHTRSKSAQSGEDTGSARRSIRIKLNDEEQRKHRKTQSAVAQGKGDLGRSDLSAQLKSPTSPIAALTKYPKTPAPPRPLIPRRQPSYLNLLEPSRKQQKTLILDLDETLIHSLSKGGRMNSGHMIEVQLNTTTLGMSGQNTAAQHPILYWVNKRPYCDEFLRRVCKWFNLVIFTASVQEYADPVIDWLESERKFFSARYYRQHCTYRQGAYIKDLSSVEPDLSKVMILDNSPLSYLFHEDNAIPIQGWINDPTDGDLMHLVPLLEGLQYVHDVRALLGLRSGEYGHLQA</sequence>
<organism evidence="3 4">
    <name type="scientific">Trichoderma arundinaceum</name>
    <dbReference type="NCBI Taxonomy" id="490622"/>
    <lineage>
        <taxon>Eukaryota</taxon>
        <taxon>Fungi</taxon>
        <taxon>Dikarya</taxon>
        <taxon>Ascomycota</taxon>
        <taxon>Pezizomycotina</taxon>
        <taxon>Sordariomycetes</taxon>
        <taxon>Hypocreomycetidae</taxon>
        <taxon>Hypocreales</taxon>
        <taxon>Hypocreaceae</taxon>
        <taxon>Trichoderma</taxon>
    </lineage>
</organism>
<dbReference type="SUPFAM" id="SSF56784">
    <property type="entry name" value="HAD-like"/>
    <property type="match status" value="1"/>
</dbReference>
<dbReference type="CDD" id="cd07521">
    <property type="entry name" value="HAD_FCP1-like"/>
    <property type="match status" value="1"/>
</dbReference>
<feature type="non-terminal residue" evidence="3">
    <location>
        <position position="1"/>
    </location>
</feature>
<evidence type="ECO:0000259" key="2">
    <source>
        <dbReference type="PROSITE" id="PS50969"/>
    </source>
</evidence>
<evidence type="ECO:0000313" key="4">
    <source>
        <dbReference type="Proteomes" id="UP000266272"/>
    </source>
</evidence>
<evidence type="ECO:0000256" key="1">
    <source>
        <dbReference type="SAM" id="MobiDB-lite"/>
    </source>
</evidence>
<feature type="compositionally biased region" description="Low complexity" evidence="1">
    <location>
        <begin position="259"/>
        <end position="270"/>
    </location>
</feature>
<feature type="domain" description="FCP1 homology" evidence="2">
    <location>
        <begin position="374"/>
        <end position="547"/>
    </location>
</feature>
<dbReference type="OrthoDB" id="277011at2759"/>
<dbReference type="InterPro" id="IPR004274">
    <property type="entry name" value="FCP1_dom"/>
</dbReference>
<dbReference type="Proteomes" id="UP000266272">
    <property type="component" value="Unassembled WGS sequence"/>
</dbReference>
<dbReference type="EMBL" id="PXOA01000063">
    <property type="protein sequence ID" value="RFU81163.1"/>
    <property type="molecule type" value="Genomic_DNA"/>
</dbReference>
<feature type="compositionally biased region" description="Basic residues" evidence="1">
    <location>
        <begin position="242"/>
        <end position="252"/>
    </location>
</feature>
<dbReference type="FunFam" id="3.40.50.1000:FF:000089">
    <property type="entry name" value="NIF domain protein"/>
    <property type="match status" value="1"/>
</dbReference>
<feature type="compositionally biased region" description="Polar residues" evidence="1">
    <location>
        <begin position="332"/>
        <end position="341"/>
    </location>
</feature>
<gene>
    <name evidence="3" type="ORF">TARUN_1009</name>
</gene>
<feature type="region of interest" description="Disordered" evidence="1">
    <location>
        <begin position="237"/>
        <end position="363"/>
    </location>
</feature>
<reference evidence="3 4" key="1">
    <citation type="journal article" date="2018" name="PLoS Pathog.">
        <title>Evolution of structural diversity of trichothecenes, a family of toxins produced by plant pathogenic and entomopathogenic fungi.</title>
        <authorList>
            <person name="Proctor R.H."/>
            <person name="McCormick S.P."/>
            <person name="Kim H.S."/>
            <person name="Cardoza R.E."/>
            <person name="Stanley A.M."/>
            <person name="Lindo L."/>
            <person name="Kelly A."/>
            <person name="Brown D.W."/>
            <person name="Lee T."/>
            <person name="Vaughan M.M."/>
            <person name="Alexander N.J."/>
            <person name="Busman M."/>
            <person name="Gutierrez S."/>
        </authorList>
    </citation>
    <scope>NUCLEOTIDE SEQUENCE [LARGE SCALE GENOMIC DNA]</scope>
    <source>
        <strain evidence="3 4">IBT 40837</strain>
    </source>
</reference>
<feature type="compositionally biased region" description="Low complexity" evidence="1">
    <location>
        <begin position="9"/>
        <end position="25"/>
    </location>
</feature>
<dbReference type="STRING" id="490622.A0A395NYS0"/>
<dbReference type="InterPro" id="IPR036412">
    <property type="entry name" value="HAD-like_sf"/>
</dbReference>
<feature type="region of interest" description="Disordered" evidence="1">
    <location>
        <begin position="85"/>
        <end position="144"/>
    </location>
</feature>
<evidence type="ECO:0000313" key="3">
    <source>
        <dbReference type="EMBL" id="RFU81163.1"/>
    </source>
</evidence>
<dbReference type="AlphaFoldDB" id="A0A395NYS0"/>
<dbReference type="GO" id="GO:0016791">
    <property type="term" value="F:phosphatase activity"/>
    <property type="evidence" value="ECO:0007669"/>
    <property type="project" value="InterPro"/>
</dbReference>
<protein>
    <recommendedName>
        <fullName evidence="2">FCP1 homology domain-containing protein</fullName>
    </recommendedName>
</protein>
<dbReference type="NCBIfam" id="TIGR02251">
    <property type="entry name" value="HIF-SF_euk"/>
    <property type="match status" value="1"/>
</dbReference>
<feature type="compositionally biased region" description="Polar residues" evidence="1">
    <location>
        <begin position="94"/>
        <end position="103"/>
    </location>
</feature>
<dbReference type="InterPro" id="IPR011948">
    <property type="entry name" value="Dullard_phosphatase"/>
</dbReference>
<dbReference type="PROSITE" id="PS50969">
    <property type="entry name" value="FCP1"/>
    <property type="match status" value="1"/>
</dbReference>
<dbReference type="InterPro" id="IPR023214">
    <property type="entry name" value="HAD_sf"/>
</dbReference>
<dbReference type="InterPro" id="IPR050365">
    <property type="entry name" value="TIM50"/>
</dbReference>
<feature type="compositionally biased region" description="Basic and acidic residues" evidence="1">
    <location>
        <begin position="111"/>
        <end position="127"/>
    </location>
</feature>
<dbReference type="Gene3D" id="3.40.50.1000">
    <property type="entry name" value="HAD superfamily/HAD-like"/>
    <property type="match status" value="1"/>
</dbReference>
<accession>A0A395NYS0</accession>
<dbReference type="PANTHER" id="PTHR12210">
    <property type="entry name" value="DULLARD PROTEIN PHOSPHATASE"/>
    <property type="match status" value="1"/>
</dbReference>
<feature type="region of interest" description="Disordered" evidence="1">
    <location>
        <begin position="1"/>
        <end position="25"/>
    </location>
</feature>
<dbReference type="Pfam" id="PF03031">
    <property type="entry name" value="NIF"/>
    <property type="match status" value="1"/>
</dbReference>
<name>A0A395NYS0_TRIAR</name>
<proteinExistence type="predicted"/>